<keyword evidence="1" id="KW-0812">Transmembrane</keyword>
<keyword evidence="3" id="KW-1185">Reference proteome</keyword>
<keyword evidence="1" id="KW-0472">Membrane</keyword>
<dbReference type="Proteomes" id="UP001221142">
    <property type="component" value="Unassembled WGS sequence"/>
</dbReference>
<organism evidence="2 3">
    <name type="scientific">Roridomyces roridus</name>
    <dbReference type="NCBI Taxonomy" id="1738132"/>
    <lineage>
        <taxon>Eukaryota</taxon>
        <taxon>Fungi</taxon>
        <taxon>Dikarya</taxon>
        <taxon>Basidiomycota</taxon>
        <taxon>Agaricomycotina</taxon>
        <taxon>Agaricomycetes</taxon>
        <taxon>Agaricomycetidae</taxon>
        <taxon>Agaricales</taxon>
        <taxon>Marasmiineae</taxon>
        <taxon>Mycenaceae</taxon>
        <taxon>Roridomyces</taxon>
    </lineage>
</organism>
<keyword evidence="1" id="KW-1133">Transmembrane helix</keyword>
<proteinExistence type="predicted"/>
<evidence type="ECO:0000256" key="1">
    <source>
        <dbReference type="SAM" id="Phobius"/>
    </source>
</evidence>
<dbReference type="EMBL" id="JARKIF010000014">
    <property type="protein sequence ID" value="KAJ7623688.1"/>
    <property type="molecule type" value="Genomic_DNA"/>
</dbReference>
<protein>
    <submittedName>
        <fullName evidence="2">Uncharacterized protein</fullName>
    </submittedName>
</protein>
<accession>A0AAD7FK82</accession>
<dbReference type="AlphaFoldDB" id="A0AAD7FK82"/>
<evidence type="ECO:0000313" key="2">
    <source>
        <dbReference type="EMBL" id="KAJ7623688.1"/>
    </source>
</evidence>
<feature type="transmembrane region" description="Helical" evidence="1">
    <location>
        <begin position="16"/>
        <end position="35"/>
    </location>
</feature>
<reference evidence="2" key="1">
    <citation type="submission" date="2023-03" db="EMBL/GenBank/DDBJ databases">
        <title>Massive genome expansion in bonnet fungi (Mycena s.s.) driven by repeated elements and novel gene families across ecological guilds.</title>
        <authorList>
            <consortium name="Lawrence Berkeley National Laboratory"/>
            <person name="Harder C.B."/>
            <person name="Miyauchi S."/>
            <person name="Viragh M."/>
            <person name="Kuo A."/>
            <person name="Thoen E."/>
            <person name="Andreopoulos B."/>
            <person name="Lu D."/>
            <person name="Skrede I."/>
            <person name="Drula E."/>
            <person name="Henrissat B."/>
            <person name="Morin E."/>
            <person name="Kohler A."/>
            <person name="Barry K."/>
            <person name="LaButti K."/>
            <person name="Morin E."/>
            <person name="Salamov A."/>
            <person name="Lipzen A."/>
            <person name="Mereny Z."/>
            <person name="Hegedus B."/>
            <person name="Baldrian P."/>
            <person name="Stursova M."/>
            <person name="Weitz H."/>
            <person name="Taylor A."/>
            <person name="Grigoriev I.V."/>
            <person name="Nagy L.G."/>
            <person name="Martin F."/>
            <person name="Kauserud H."/>
        </authorList>
    </citation>
    <scope>NUCLEOTIDE SEQUENCE</scope>
    <source>
        <strain evidence="2">9284</strain>
    </source>
</reference>
<evidence type="ECO:0000313" key="3">
    <source>
        <dbReference type="Proteomes" id="UP001221142"/>
    </source>
</evidence>
<gene>
    <name evidence="2" type="ORF">FB45DRAFT_113085</name>
</gene>
<sequence>MSSSTNSGSSPVRRRIAILAVSSLVSCIFFSAPMFRRIPIRNQLYDSKIEYEPPIEPVAVTVTVHAPKSIRTNDVNDLVRSEETLEFFKDRLRPELRYITSWATQDWNSQVLGFMNLMYLALITERVAIIPPFPPFVYNDSVSPGLEFGEVFDMTRLQNGMRKPVLEWHQVKDPLGTKVEVLGCWGNGLETWKLSQYLNLDVSYTVAPNWTLFRPEEPHMSFWALASLAFPDSEQTENAEPSRMLGIAVKPEQQLLCFDDLSLASARNPREYSQEMSPAWRFVGRHMHWSARLQYIADLYTQKACGVGSEDPIPPYIAIYARYSDPSSWCDLPVEECFPPLFMYARRVQELKAEIRETMGIEVNRVIMTADDEMESIWWEAVQKRGWSRLDHSRTVERYGLRYPLLIDAVVRSGALGFVTADDSVTSVLAIRRVFSWQGGFAKRVPWETKLRQKP</sequence>
<name>A0AAD7FK82_9AGAR</name>
<comment type="caution">
    <text evidence="2">The sequence shown here is derived from an EMBL/GenBank/DDBJ whole genome shotgun (WGS) entry which is preliminary data.</text>
</comment>